<dbReference type="Proteomes" id="UP000614058">
    <property type="component" value="Unassembled WGS sequence"/>
</dbReference>
<reference evidence="2 3" key="2">
    <citation type="journal article" date="2021" name="Pathogens">
        <title>Isolation and Characterization of Kingella bonacorsii sp. nov., A Novel Kingella Species Detected in a Stable Periodontitis Subject.</title>
        <authorList>
            <person name="Antezack A."/>
            <person name="Boxberger M."/>
            <person name="Rolland C."/>
            <person name="Monnet-Corti V."/>
            <person name="La Scola B."/>
        </authorList>
    </citation>
    <scope>NUCLEOTIDE SEQUENCE [LARGE SCALE GENOMIC DNA]</scope>
    <source>
        <strain evidence="2 3">Marseille-Q4569</strain>
    </source>
</reference>
<dbReference type="RefSeq" id="WP_200521649.1">
    <property type="nucleotide sequence ID" value="NZ_JAEHNZ010000001.1"/>
</dbReference>
<evidence type="ECO:0000313" key="2">
    <source>
        <dbReference type="EMBL" id="MBK0397531.1"/>
    </source>
</evidence>
<accession>A0ABS1BW81</accession>
<sequence length="54" mass="6311">MRGREYDYNLRVGNRASIARWLCRQAEQQTGVFVGRNLEAREAKIATQLMKELI</sequence>
<proteinExistence type="predicted"/>
<reference evidence="2" key="1">
    <citation type="submission" date="2020-12" db="EMBL/GenBank/DDBJ databases">
        <authorList>
            <person name="Antezack A."/>
            <person name="Boxberger M."/>
            <person name="Rolland C."/>
            <person name="Monnet-Corti V."/>
            <person name="La Scola B."/>
        </authorList>
    </citation>
    <scope>NUCLEOTIDE SEQUENCE</scope>
    <source>
        <strain evidence="2">Marseille-Q4569</strain>
    </source>
</reference>
<protein>
    <submittedName>
        <fullName evidence="2">Uncharacterized protein</fullName>
    </submittedName>
</protein>
<gene>
    <name evidence="1" type="ORF">JDW22_03000</name>
    <name evidence="2" type="ORF">JDW22_13365</name>
</gene>
<dbReference type="EMBL" id="JAEHNZ010000007">
    <property type="protein sequence ID" value="MBK0397531.1"/>
    <property type="molecule type" value="Genomic_DNA"/>
</dbReference>
<name>A0ABS1BW81_9NEIS</name>
<comment type="caution">
    <text evidence="2">The sequence shown here is derived from an EMBL/GenBank/DDBJ whole genome shotgun (WGS) entry which is preliminary data.</text>
</comment>
<evidence type="ECO:0000313" key="3">
    <source>
        <dbReference type="Proteomes" id="UP000614058"/>
    </source>
</evidence>
<dbReference type="EMBL" id="JAEHNZ010000001">
    <property type="protein sequence ID" value="MBK0395585.1"/>
    <property type="molecule type" value="Genomic_DNA"/>
</dbReference>
<evidence type="ECO:0000313" key="1">
    <source>
        <dbReference type="EMBL" id="MBK0395585.1"/>
    </source>
</evidence>
<keyword evidence="3" id="KW-1185">Reference proteome</keyword>
<organism evidence="2 3">
    <name type="scientific">Kingella bonacorsii</name>
    <dbReference type="NCBI Taxonomy" id="2796361"/>
    <lineage>
        <taxon>Bacteria</taxon>
        <taxon>Pseudomonadati</taxon>
        <taxon>Pseudomonadota</taxon>
        <taxon>Betaproteobacteria</taxon>
        <taxon>Neisseriales</taxon>
        <taxon>Neisseriaceae</taxon>
        <taxon>Kingella</taxon>
    </lineage>
</organism>